<dbReference type="Gene3D" id="3.90.190.10">
    <property type="entry name" value="Protein tyrosine phosphatase superfamily"/>
    <property type="match status" value="1"/>
</dbReference>
<organism evidence="1 2">
    <name type="scientific">Mesorhizobium liriopis</name>
    <dbReference type="NCBI Taxonomy" id="2953882"/>
    <lineage>
        <taxon>Bacteria</taxon>
        <taxon>Pseudomonadati</taxon>
        <taxon>Pseudomonadota</taxon>
        <taxon>Alphaproteobacteria</taxon>
        <taxon>Hyphomicrobiales</taxon>
        <taxon>Phyllobacteriaceae</taxon>
        <taxon>Mesorhizobium</taxon>
    </lineage>
</organism>
<dbReference type="InterPro" id="IPR029021">
    <property type="entry name" value="Prot-tyrosine_phosphatase-like"/>
</dbReference>
<name>A0ABT1C4P9_9HYPH</name>
<dbReference type="RefSeq" id="WP_252817952.1">
    <property type="nucleotide sequence ID" value="NZ_JAMXQS010000004.1"/>
</dbReference>
<reference evidence="1 2" key="1">
    <citation type="submission" date="2022-06" db="EMBL/GenBank/DDBJ databases">
        <title>Mesorhizobium sp. strain RP14 Genome sequencing and assembly.</title>
        <authorList>
            <person name="Kim I."/>
        </authorList>
    </citation>
    <scope>NUCLEOTIDE SEQUENCE [LARGE SCALE GENOMIC DNA]</scope>
    <source>
        <strain evidence="2">RP14(2022)</strain>
    </source>
</reference>
<comment type="caution">
    <text evidence="1">The sequence shown here is derived from an EMBL/GenBank/DDBJ whole genome shotgun (WGS) entry which is preliminary data.</text>
</comment>
<dbReference type="SUPFAM" id="SSF52799">
    <property type="entry name" value="(Phosphotyrosine protein) phosphatases II"/>
    <property type="match status" value="1"/>
</dbReference>
<proteinExistence type="predicted"/>
<evidence type="ECO:0000313" key="2">
    <source>
        <dbReference type="Proteomes" id="UP001205906"/>
    </source>
</evidence>
<keyword evidence="2" id="KW-1185">Reference proteome</keyword>
<accession>A0ABT1C4P9</accession>
<protein>
    <submittedName>
        <fullName evidence="1">Protein tyrosine phosphatase</fullName>
    </submittedName>
</protein>
<sequence>MILVSPRSAVERVIAEYQPAALISLRSPDAALFSPDAIPQEDQLHLVMNDIAEDRPGLISPSAAQVRALLDFVTGWAQVRPLLIHCYAGISRSTAAAFIVMAALHPERHEEELAAELRALSPSATPNPYLVRLADGVLGRDGRMVRAIEGIGRGAEAFEGAPFRWG</sequence>
<dbReference type="EMBL" id="JAMXQS010000004">
    <property type="protein sequence ID" value="MCO6049810.1"/>
    <property type="molecule type" value="Genomic_DNA"/>
</dbReference>
<dbReference type="Proteomes" id="UP001205906">
    <property type="component" value="Unassembled WGS sequence"/>
</dbReference>
<evidence type="ECO:0000313" key="1">
    <source>
        <dbReference type="EMBL" id="MCO6049810.1"/>
    </source>
</evidence>
<gene>
    <name evidence="1" type="ORF">NGM99_08385</name>
</gene>